<protein>
    <submittedName>
        <fullName evidence="1">Uncharacterized protein</fullName>
    </submittedName>
</protein>
<accession>A0A0E9S8K1</accession>
<proteinExistence type="predicted"/>
<dbReference type="AlphaFoldDB" id="A0A0E9S8K1"/>
<name>A0A0E9S8K1_ANGAN</name>
<reference evidence="1" key="2">
    <citation type="journal article" date="2015" name="Fish Shellfish Immunol.">
        <title>Early steps in the European eel (Anguilla anguilla)-Vibrio vulnificus interaction in the gills: Role of the RtxA13 toxin.</title>
        <authorList>
            <person name="Callol A."/>
            <person name="Pajuelo D."/>
            <person name="Ebbesson L."/>
            <person name="Teles M."/>
            <person name="MacKenzie S."/>
            <person name="Amaro C."/>
        </authorList>
    </citation>
    <scope>NUCLEOTIDE SEQUENCE</scope>
</reference>
<sequence>MSSTVPHCCSASMLIT</sequence>
<evidence type="ECO:0000313" key="1">
    <source>
        <dbReference type="EMBL" id="JAH36843.1"/>
    </source>
</evidence>
<dbReference type="EMBL" id="GBXM01071734">
    <property type="protein sequence ID" value="JAH36843.1"/>
    <property type="molecule type" value="Transcribed_RNA"/>
</dbReference>
<organism evidence="1">
    <name type="scientific">Anguilla anguilla</name>
    <name type="common">European freshwater eel</name>
    <name type="synonym">Muraena anguilla</name>
    <dbReference type="NCBI Taxonomy" id="7936"/>
    <lineage>
        <taxon>Eukaryota</taxon>
        <taxon>Metazoa</taxon>
        <taxon>Chordata</taxon>
        <taxon>Craniata</taxon>
        <taxon>Vertebrata</taxon>
        <taxon>Euteleostomi</taxon>
        <taxon>Actinopterygii</taxon>
        <taxon>Neopterygii</taxon>
        <taxon>Teleostei</taxon>
        <taxon>Anguilliformes</taxon>
        <taxon>Anguillidae</taxon>
        <taxon>Anguilla</taxon>
    </lineage>
</organism>
<reference evidence="1" key="1">
    <citation type="submission" date="2014-11" db="EMBL/GenBank/DDBJ databases">
        <authorList>
            <person name="Amaro Gonzalez C."/>
        </authorList>
    </citation>
    <scope>NUCLEOTIDE SEQUENCE</scope>
</reference>